<evidence type="ECO:0000313" key="7">
    <source>
        <dbReference type="Proteomes" id="UP000003781"/>
    </source>
</evidence>
<dbReference type="Proteomes" id="UP000003781">
    <property type="component" value="Unassembled WGS sequence"/>
</dbReference>
<proteinExistence type="predicted"/>
<organism evidence="6 7">
    <name type="scientific">Crocosphaera chwakensis CCY0110</name>
    <dbReference type="NCBI Taxonomy" id="391612"/>
    <lineage>
        <taxon>Bacteria</taxon>
        <taxon>Bacillati</taxon>
        <taxon>Cyanobacteriota</taxon>
        <taxon>Cyanophyceae</taxon>
        <taxon>Oscillatoriophycideae</taxon>
        <taxon>Chroococcales</taxon>
        <taxon>Aphanothecaceae</taxon>
        <taxon>Crocosphaera</taxon>
        <taxon>Crocosphaera chwakensis</taxon>
    </lineage>
</organism>
<dbReference type="GO" id="GO:0008984">
    <property type="term" value="F:protein-glutamate methylesterase activity"/>
    <property type="evidence" value="ECO:0007669"/>
    <property type="project" value="UniProtKB-EC"/>
</dbReference>
<evidence type="ECO:0000256" key="2">
    <source>
        <dbReference type="ARBA" id="ARBA00039140"/>
    </source>
</evidence>
<keyword evidence="4" id="KW-0145">Chemotaxis</keyword>
<feature type="active site" evidence="4">
    <location>
        <position position="136"/>
    </location>
</feature>
<dbReference type="GO" id="GO:0008168">
    <property type="term" value="F:methyltransferase activity"/>
    <property type="evidence" value="ECO:0007669"/>
    <property type="project" value="UniProtKB-KW"/>
</dbReference>
<keyword evidence="7" id="KW-1185">Reference proteome</keyword>
<dbReference type="AlphaFoldDB" id="A3IKI2"/>
<reference evidence="6 7" key="1">
    <citation type="submission" date="2007-03" db="EMBL/GenBank/DDBJ databases">
        <authorList>
            <person name="Stal L."/>
            <person name="Ferriera S."/>
            <person name="Johnson J."/>
            <person name="Kravitz S."/>
            <person name="Beeson K."/>
            <person name="Sutton G."/>
            <person name="Rogers Y.-H."/>
            <person name="Friedman R."/>
            <person name="Frazier M."/>
            <person name="Venter J.C."/>
        </authorList>
    </citation>
    <scope>NUCLEOTIDE SEQUENCE [LARGE SCALE GENOMIC DNA]</scope>
    <source>
        <strain evidence="6 7">CCY0110</strain>
    </source>
</reference>
<accession>A3IKI2</accession>
<gene>
    <name evidence="6" type="ORF">CY0110_03844</name>
</gene>
<sequence>MVNTSADARRFFIVGIGASAGGIEALKRFFSNLPDDPQAAFVVMQHVSPNHPSMMPEIIQRETNLPVAAIEDEVAVEPGHIYVLPPGYNVELEDNRLRLRELTRNFANTIDNFFYSLATNWGEKTIAIILSGTGEDGQEGLQAVSRVGGIALSQSPETAQFETMPNSAIGMGIAD</sequence>
<evidence type="ECO:0000259" key="5">
    <source>
        <dbReference type="PROSITE" id="PS50122"/>
    </source>
</evidence>
<dbReference type="GO" id="GO:0000156">
    <property type="term" value="F:phosphorelay response regulator activity"/>
    <property type="evidence" value="ECO:0007669"/>
    <property type="project" value="InterPro"/>
</dbReference>
<evidence type="ECO:0000256" key="1">
    <source>
        <dbReference type="ARBA" id="ARBA00022801"/>
    </source>
</evidence>
<dbReference type="EC" id="3.1.1.61" evidence="2"/>
<protein>
    <recommendedName>
        <fullName evidence="2">protein-glutamate methylesterase</fullName>
        <ecNumber evidence="2">3.1.1.61</ecNumber>
    </recommendedName>
</protein>
<dbReference type="PANTHER" id="PTHR42872:SF6">
    <property type="entry name" value="PROTEIN-GLUTAMATE METHYLESTERASE_PROTEIN-GLUTAMINE GLUTAMINASE"/>
    <property type="match status" value="1"/>
</dbReference>
<dbReference type="Gene3D" id="3.40.50.180">
    <property type="entry name" value="Methylesterase CheB, C-terminal domain"/>
    <property type="match status" value="1"/>
</dbReference>
<dbReference type="PANTHER" id="PTHR42872">
    <property type="entry name" value="PROTEIN-GLUTAMATE METHYLESTERASE/PROTEIN-GLUTAMINE GLUTAMINASE"/>
    <property type="match status" value="1"/>
</dbReference>
<evidence type="ECO:0000256" key="4">
    <source>
        <dbReference type="PROSITE-ProRule" id="PRU00050"/>
    </source>
</evidence>
<feature type="domain" description="CheB-type methylesterase" evidence="5">
    <location>
        <begin position="13"/>
        <end position="175"/>
    </location>
</feature>
<dbReference type="RefSeq" id="WP_008273841.1">
    <property type="nucleotide sequence ID" value="NZ_AAXW01000003.1"/>
</dbReference>
<comment type="caution">
    <text evidence="6">The sequence shown here is derived from an EMBL/GenBank/DDBJ whole genome shotgun (WGS) entry which is preliminary data.</text>
</comment>
<dbReference type="CDD" id="cd16434">
    <property type="entry name" value="CheB-CheR_fusion"/>
    <property type="match status" value="1"/>
</dbReference>
<evidence type="ECO:0000313" key="6">
    <source>
        <dbReference type="EMBL" id="EAZ93171.1"/>
    </source>
</evidence>
<dbReference type="GO" id="GO:0005737">
    <property type="term" value="C:cytoplasm"/>
    <property type="evidence" value="ECO:0007669"/>
    <property type="project" value="InterPro"/>
</dbReference>
<keyword evidence="1 4" id="KW-0378">Hydrolase</keyword>
<evidence type="ECO:0000256" key="3">
    <source>
        <dbReference type="ARBA" id="ARBA00048267"/>
    </source>
</evidence>
<dbReference type="eggNOG" id="COG2201">
    <property type="taxonomic scope" value="Bacteria"/>
</dbReference>
<comment type="catalytic activity">
    <reaction evidence="3">
        <text>[protein]-L-glutamate 5-O-methyl ester + H2O = L-glutamyl-[protein] + methanol + H(+)</text>
        <dbReference type="Rhea" id="RHEA:23236"/>
        <dbReference type="Rhea" id="RHEA-COMP:10208"/>
        <dbReference type="Rhea" id="RHEA-COMP:10311"/>
        <dbReference type="ChEBI" id="CHEBI:15377"/>
        <dbReference type="ChEBI" id="CHEBI:15378"/>
        <dbReference type="ChEBI" id="CHEBI:17790"/>
        <dbReference type="ChEBI" id="CHEBI:29973"/>
        <dbReference type="ChEBI" id="CHEBI:82795"/>
        <dbReference type="EC" id="3.1.1.61"/>
    </reaction>
</comment>
<keyword evidence="6" id="KW-0808">Transferase</keyword>
<dbReference type="SUPFAM" id="SSF52738">
    <property type="entry name" value="Methylesterase CheB, C-terminal domain"/>
    <property type="match status" value="1"/>
</dbReference>
<dbReference type="InterPro" id="IPR035909">
    <property type="entry name" value="CheB_C"/>
</dbReference>
<feature type="active site" evidence="4">
    <location>
        <position position="46"/>
    </location>
</feature>
<dbReference type="GO" id="GO:0032259">
    <property type="term" value="P:methylation"/>
    <property type="evidence" value="ECO:0007669"/>
    <property type="project" value="UniProtKB-KW"/>
</dbReference>
<name>A3IKI2_9CHRO</name>
<keyword evidence="6" id="KW-0489">Methyltransferase</keyword>
<dbReference type="EMBL" id="AAXW01000003">
    <property type="protein sequence ID" value="EAZ93171.1"/>
    <property type="molecule type" value="Genomic_DNA"/>
</dbReference>
<dbReference type="PROSITE" id="PS50122">
    <property type="entry name" value="CHEB"/>
    <property type="match status" value="1"/>
</dbReference>
<dbReference type="Pfam" id="PF01339">
    <property type="entry name" value="CheB_methylest"/>
    <property type="match status" value="1"/>
</dbReference>
<dbReference type="InterPro" id="IPR000673">
    <property type="entry name" value="Sig_transdc_resp-reg_Me-estase"/>
</dbReference>
<feature type="active site" evidence="4">
    <location>
        <position position="19"/>
    </location>
</feature>
<dbReference type="GO" id="GO:0006935">
    <property type="term" value="P:chemotaxis"/>
    <property type="evidence" value="ECO:0007669"/>
    <property type="project" value="UniProtKB-UniRule"/>
</dbReference>